<feature type="coiled-coil region" evidence="1">
    <location>
        <begin position="123"/>
        <end position="150"/>
    </location>
</feature>
<dbReference type="Proteomes" id="UP000000537">
    <property type="component" value="Plasmid pES100"/>
</dbReference>
<dbReference type="eggNOG" id="ENOG5031P2U">
    <property type="taxonomic scope" value="Bacteria"/>
</dbReference>
<dbReference type="GeneID" id="54166506"/>
<feature type="transmembrane region" description="Helical" evidence="2">
    <location>
        <begin position="21"/>
        <end position="43"/>
    </location>
</feature>
<keyword evidence="2" id="KW-0472">Membrane</keyword>
<dbReference type="PATRIC" id="fig|312309.11.peg.3782"/>
<evidence type="ECO:0000313" key="4">
    <source>
        <dbReference type="Proteomes" id="UP000000537"/>
    </source>
</evidence>
<gene>
    <name evidence="3" type="ordered locus">VF_B0011</name>
</gene>
<protein>
    <submittedName>
        <fullName evidence="3">Uncharacterized protein</fullName>
    </submittedName>
</protein>
<dbReference type="RefSeq" id="WP_011263969.1">
    <property type="nucleotide sequence ID" value="NC_006842.1"/>
</dbReference>
<evidence type="ECO:0000256" key="1">
    <source>
        <dbReference type="SAM" id="Coils"/>
    </source>
</evidence>
<dbReference type="OrthoDB" id="5919037at2"/>
<geneLocation type="plasmid" evidence="3 4">
    <name>pES100</name>
</geneLocation>
<dbReference type="EnsemblBacteria" id="AAW88253">
    <property type="protein sequence ID" value="AAW88253"/>
    <property type="gene ID" value="VF_B0011"/>
</dbReference>
<dbReference type="AlphaFoldDB" id="Q5DY93"/>
<feature type="transmembrane region" description="Helical" evidence="2">
    <location>
        <begin position="190"/>
        <end position="212"/>
    </location>
</feature>
<dbReference type="KEGG" id="vfi:VF_B0011"/>
<evidence type="ECO:0000313" key="3">
    <source>
        <dbReference type="EMBL" id="AAW88253.1"/>
    </source>
</evidence>
<accession>Q5DY93</accession>
<reference evidence="3 4" key="2">
    <citation type="journal article" date="2008" name="BMC Genomics">
        <title>Comparative genomics-based investigation of resequencing targets in Vibrio fischeri: focus on point miscalls and artefactual expansions.</title>
        <authorList>
            <person name="Mandel M.J."/>
            <person name="Stabb E.V."/>
            <person name="Ruby E.G."/>
        </authorList>
    </citation>
    <scope>NUCLEOTIDE SEQUENCE [LARGE SCALE GENOMIC DNA]</scope>
    <source>
        <strain evidence="4">ATCC 700601 / ES114</strain>
    </source>
</reference>
<dbReference type="HOGENOM" id="CLU_843689_0_0_6"/>
<dbReference type="EMBL" id="CP000022">
    <property type="protein sequence ID" value="AAW88253.1"/>
    <property type="molecule type" value="Genomic_DNA"/>
</dbReference>
<keyword evidence="1" id="KW-0175">Coiled coil</keyword>
<feature type="transmembrane region" description="Helical" evidence="2">
    <location>
        <begin position="86"/>
        <end position="109"/>
    </location>
</feature>
<organism evidence="3 4">
    <name type="scientific">Aliivibrio fischeri (strain ATCC 700601 / ES114)</name>
    <name type="common">Vibrio fischeri</name>
    <dbReference type="NCBI Taxonomy" id="312309"/>
    <lineage>
        <taxon>Bacteria</taxon>
        <taxon>Pseudomonadati</taxon>
        <taxon>Pseudomonadota</taxon>
        <taxon>Gammaproteobacteria</taxon>
        <taxon>Vibrionales</taxon>
        <taxon>Vibrionaceae</taxon>
        <taxon>Aliivibrio</taxon>
    </lineage>
</organism>
<keyword evidence="4" id="KW-1185">Reference proteome</keyword>
<feature type="transmembrane region" description="Helical" evidence="2">
    <location>
        <begin position="55"/>
        <end position="79"/>
    </location>
</feature>
<sequence>MNSTILKSVCIVLSIATANPLKYVCIVLSIATAILSAILTAQFMYGIGLAMGEPVLMTTLGIVLDFAKCATPMFVLFLFSQKQYVSAFFALALSLTLSLVSFSASVAALEQGVVASQKNSTAYQAVSRQIKEYKTQVDELRLLAAKQQSANLITKSERTLEKVEPLLVRIDALYQRQSTLPSESTVFDKFGLLISYITSGALELMSWLLVLVSNALKRTHAHSNAVVSSHEKTSALELIPSDVIQTQSQTDAQSCAVLTHSQAVNDEHFNDCVSELINNHHEAFSDDHLKCNEQVYFEIKQAVLAKEVKPSQRGVSEKFKGVGRETINFVLMDLKHAGFLRSYRNGYAYA</sequence>
<evidence type="ECO:0000256" key="2">
    <source>
        <dbReference type="SAM" id="Phobius"/>
    </source>
</evidence>
<proteinExistence type="predicted"/>
<keyword evidence="3" id="KW-0614">Plasmid</keyword>
<keyword evidence="2" id="KW-1133">Transmembrane helix</keyword>
<keyword evidence="2" id="KW-0812">Transmembrane</keyword>
<name>Q5DY93_ALIF1</name>
<reference evidence="3 4" key="1">
    <citation type="journal article" date="2005" name="Proc. Natl. Acad. Sci. U.S.A.">
        <title>Complete genome sequence of Vibrio fischeri: a symbiotic bacterium with pathogenic congeners.</title>
        <authorList>
            <person name="Ruby E.G."/>
            <person name="Urbanowski M."/>
            <person name="Campbell J."/>
            <person name="Dunn A."/>
            <person name="Faini M."/>
            <person name="Gunsalus R."/>
            <person name="Lostroh P."/>
            <person name="Lupp C."/>
            <person name="McCann J."/>
            <person name="Millikan D."/>
            <person name="Schaefer A."/>
            <person name="Stabb E."/>
            <person name="Stevens A."/>
            <person name="Visick K."/>
            <person name="Whistler C."/>
            <person name="Greenberg E.P."/>
        </authorList>
    </citation>
    <scope>NUCLEOTIDE SEQUENCE [LARGE SCALE GENOMIC DNA]</scope>
    <source>
        <strain evidence="4">ATCC 700601 / ES114</strain>
    </source>
</reference>